<sequence length="94" mass="10192">MGGTGSRVTASKPRWKKKLDGVCEWFWRAEEAIEVEPCANQNRVSLSLSHLVTAAPPSQPVLPRSPSSGSTSPPGALSRRPVLRLKLCVATRQL</sequence>
<organism evidence="2 3">
    <name type="scientific">Stylosanthes scabra</name>
    <dbReference type="NCBI Taxonomy" id="79078"/>
    <lineage>
        <taxon>Eukaryota</taxon>
        <taxon>Viridiplantae</taxon>
        <taxon>Streptophyta</taxon>
        <taxon>Embryophyta</taxon>
        <taxon>Tracheophyta</taxon>
        <taxon>Spermatophyta</taxon>
        <taxon>Magnoliopsida</taxon>
        <taxon>eudicotyledons</taxon>
        <taxon>Gunneridae</taxon>
        <taxon>Pentapetalae</taxon>
        <taxon>rosids</taxon>
        <taxon>fabids</taxon>
        <taxon>Fabales</taxon>
        <taxon>Fabaceae</taxon>
        <taxon>Papilionoideae</taxon>
        <taxon>50 kb inversion clade</taxon>
        <taxon>dalbergioids sensu lato</taxon>
        <taxon>Dalbergieae</taxon>
        <taxon>Pterocarpus clade</taxon>
        <taxon>Stylosanthes</taxon>
    </lineage>
</organism>
<evidence type="ECO:0000313" key="2">
    <source>
        <dbReference type="EMBL" id="MED6157529.1"/>
    </source>
</evidence>
<dbReference type="EMBL" id="JASCZI010120913">
    <property type="protein sequence ID" value="MED6157529.1"/>
    <property type="molecule type" value="Genomic_DNA"/>
</dbReference>
<gene>
    <name evidence="2" type="ORF">PIB30_023914</name>
</gene>
<comment type="caution">
    <text evidence="2">The sequence shown here is derived from an EMBL/GenBank/DDBJ whole genome shotgun (WGS) entry which is preliminary data.</text>
</comment>
<proteinExistence type="predicted"/>
<feature type="region of interest" description="Disordered" evidence="1">
    <location>
        <begin position="55"/>
        <end position="79"/>
    </location>
</feature>
<feature type="compositionally biased region" description="Low complexity" evidence="1">
    <location>
        <begin position="64"/>
        <end position="75"/>
    </location>
</feature>
<evidence type="ECO:0000313" key="3">
    <source>
        <dbReference type="Proteomes" id="UP001341840"/>
    </source>
</evidence>
<keyword evidence="3" id="KW-1185">Reference proteome</keyword>
<evidence type="ECO:0000256" key="1">
    <source>
        <dbReference type="SAM" id="MobiDB-lite"/>
    </source>
</evidence>
<accession>A0ABU6U9K7</accession>
<name>A0ABU6U9K7_9FABA</name>
<reference evidence="2 3" key="1">
    <citation type="journal article" date="2023" name="Plants (Basel)">
        <title>Bridging the Gap: Combining Genomics and Transcriptomics Approaches to Understand Stylosanthes scabra, an Orphan Legume from the Brazilian Caatinga.</title>
        <authorList>
            <person name="Ferreira-Neto J.R.C."/>
            <person name="da Silva M.D."/>
            <person name="Binneck E."/>
            <person name="de Melo N.F."/>
            <person name="da Silva R.H."/>
            <person name="de Melo A.L.T.M."/>
            <person name="Pandolfi V."/>
            <person name="Bustamante F.O."/>
            <person name="Brasileiro-Vidal A.C."/>
            <person name="Benko-Iseppon A.M."/>
        </authorList>
    </citation>
    <scope>NUCLEOTIDE SEQUENCE [LARGE SCALE GENOMIC DNA]</scope>
    <source>
        <tissue evidence="2">Leaves</tissue>
    </source>
</reference>
<protein>
    <submittedName>
        <fullName evidence="2">Uncharacterized protein</fullName>
    </submittedName>
</protein>
<dbReference type="Proteomes" id="UP001341840">
    <property type="component" value="Unassembled WGS sequence"/>
</dbReference>